<keyword evidence="2" id="KW-1185">Reference proteome</keyword>
<dbReference type="EMBL" id="CP029289">
    <property type="protein sequence ID" value="AWR93523.1"/>
    <property type="molecule type" value="Genomic_DNA"/>
</dbReference>
<sequence>MKVILGVPDTRIPVWELNSAIMINQRSWSKIPWDNETWVDSGGYQIMKGEKISLEEVVKKYQILDGDQFMSLDIPSFCGQVNEINFKNFEYLYEKINVIPVIHAYDIDNIDKALDFYKRYSDKIAYGGIVPPSLKGGRKIVTLIYHYLRRKVKYVHVLGAGSPFMRRIFFNADSVDTATYRIKAMNGLVLIPGKGERYVGERKISWKAKRATEEEIDRLYDFLDKTRFPYSIDLQNWKNRAIINAWTLLYSEYEDENYNISYSVEVSKMGEDYLRSSIEDICKKAQKIELSSA</sequence>
<dbReference type="SUPFAM" id="SSF51713">
    <property type="entry name" value="tRNA-guanine transglycosylase"/>
    <property type="match status" value="1"/>
</dbReference>
<dbReference type="Proteomes" id="UP000248044">
    <property type="component" value="Chromosome"/>
</dbReference>
<name>A0A2U9IBY9_9CREN</name>
<dbReference type="GeneID" id="36830839"/>
<dbReference type="InterPro" id="IPR036511">
    <property type="entry name" value="TGT-like_sf"/>
</dbReference>
<evidence type="ECO:0000313" key="1">
    <source>
        <dbReference type="EMBL" id="AWR93523.1"/>
    </source>
</evidence>
<dbReference type="RefSeq" id="WP_110269407.1">
    <property type="nucleotide sequence ID" value="NZ_CP029289.2"/>
</dbReference>
<dbReference type="KEGG" id="abri:DFR85_01745"/>
<protein>
    <submittedName>
        <fullName evidence="1">Uncharacterized protein</fullName>
    </submittedName>
</protein>
<accession>A0A2U9IBY9</accession>
<reference evidence="1 2" key="1">
    <citation type="submission" date="2018-05" db="EMBL/GenBank/DDBJ databases">
        <title>Complete Genome Sequences of Extremely Thermoacidophilic, Metal-Mobilizing Type-Strain Members of the Archaeal Family Sulfolobaceae: Acidianus brierleyi DSM-1651T, Acidianus sulfidivorans DSM-18786T, Metallosphaera hakonensis DSM-7519T, and Metallosphaera prunae DSM-10039T.</title>
        <authorList>
            <person name="Counts J.A."/>
            <person name="Kelly R.M."/>
        </authorList>
    </citation>
    <scope>NUCLEOTIDE SEQUENCE [LARGE SCALE GENOMIC DNA]</scope>
    <source>
        <strain evidence="1 2">DSM 1651</strain>
    </source>
</reference>
<dbReference type="GO" id="GO:0006400">
    <property type="term" value="P:tRNA modification"/>
    <property type="evidence" value="ECO:0007669"/>
    <property type="project" value="InterPro"/>
</dbReference>
<dbReference type="OrthoDB" id="6871at2157"/>
<organism evidence="1 2">
    <name type="scientific">Acidianus brierleyi</name>
    <dbReference type="NCBI Taxonomy" id="41673"/>
    <lineage>
        <taxon>Archaea</taxon>
        <taxon>Thermoproteota</taxon>
        <taxon>Thermoprotei</taxon>
        <taxon>Sulfolobales</taxon>
        <taxon>Sulfolobaceae</taxon>
        <taxon>Acidianus</taxon>
    </lineage>
</organism>
<dbReference type="AlphaFoldDB" id="A0A2U9IBY9"/>
<dbReference type="Gene3D" id="3.20.20.105">
    <property type="entry name" value="Queuine tRNA-ribosyltransferase-like"/>
    <property type="match status" value="1"/>
</dbReference>
<evidence type="ECO:0000313" key="2">
    <source>
        <dbReference type="Proteomes" id="UP000248044"/>
    </source>
</evidence>
<gene>
    <name evidence="1" type="ORF">DFR85_01745</name>
</gene>
<proteinExistence type="predicted"/>